<comment type="caution">
    <text evidence="1">The sequence shown here is derived from an EMBL/GenBank/DDBJ whole genome shotgun (WGS) entry which is preliminary data.</text>
</comment>
<protein>
    <submittedName>
        <fullName evidence="1">Uncharacterized protein</fullName>
    </submittedName>
</protein>
<evidence type="ECO:0000313" key="1">
    <source>
        <dbReference type="EMBL" id="KAI0026636.1"/>
    </source>
</evidence>
<keyword evidence="2" id="KW-1185">Reference proteome</keyword>
<proteinExistence type="predicted"/>
<dbReference type="Proteomes" id="UP000814128">
    <property type="component" value="Unassembled WGS sequence"/>
</dbReference>
<accession>A0ACB8Q4G2</accession>
<evidence type="ECO:0000313" key="2">
    <source>
        <dbReference type="Proteomes" id="UP000814128"/>
    </source>
</evidence>
<sequence>LLTNRRTTLTFDDYVSAPFPVNNGIGQGDPLSMLLYLFYNADLLRIPHSSHEAAAAIVDDVTFLAKGETFEEANLALVDMFER</sequence>
<gene>
    <name evidence="1" type="ORF">K488DRAFT_27517</name>
</gene>
<reference evidence="1" key="2">
    <citation type="journal article" date="2022" name="New Phytol.">
        <title>Evolutionary transition to the ectomycorrhizal habit in the genomes of a hyperdiverse lineage of mushroom-forming fungi.</title>
        <authorList>
            <person name="Looney B."/>
            <person name="Miyauchi S."/>
            <person name="Morin E."/>
            <person name="Drula E."/>
            <person name="Courty P.E."/>
            <person name="Kohler A."/>
            <person name="Kuo A."/>
            <person name="LaButti K."/>
            <person name="Pangilinan J."/>
            <person name="Lipzen A."/>
            <person name="Riley R."/>
            <person name="Andreopoulos W."/>
            <person name="He G."/>
            <person name="Johnson J."/>
            <person name="Nolan M."/>
            <person name="Tritt A."/>
            <person name="Barry K.W."/>
            <person name="Grigoriev I.V."/>
            <person name="Nagy L.G."/>
            <person name="Hibbett D."/>
            <person name="Henrissat B."/>
            <person name="Matheny P.B."/>
            <person name="Labbe J."/>
            <person name="Martin F.M."/>
        </authorList>
    </citation>
    <scope>NUCLEOTIDE SEQUENCE</scope>
    <source>
        <strain evidence="1">EC-137</strain>
    </source>
</reference>
<reference evidence="1" key="1">
    <citation type="submission" date="2021-02" db="EMBL/GenBank/DDBJ databases">
        <authorList>
            <consortium name="DOE Joint Genome Institute"/>
            <person name="Ahrendt S."/>
            <person name="Looney B.P."/>
            <person name="Miyauchi S."/>
            <person name="Morin E."/>
            <person name="Drula E."/>
            <person name="Courty P.E."/>
            <person name="Chicoki N."/>
            <person name="Fauchery L."/>
            <person name="Kohler A."/>
            <person name="Kuo A."/>
            <person name="Labutti K."/>
            <person name="Pangilinan J."/>
            <person name="Lipzen A."/>
            <person name="Riley R."/>
            <person name="Andreopoulos W."/>
            <person name="He G."/>
            <person name="Johnson J."/>
            <person name="Barry K.W."/>
            <person name="Grigoriev I.V."/>
            <person name="Nagy L."/>
            <person name="Hibbett D."/>
            <person name="Henrissat B."/>
            <person name="Matheny P.B."/>
            <person name="Labbe J."/>
            <person name="Martin F."/>
        </authorList>
    </citation>
    <scope>NUCLEOTIDE SEQUENCE</scope>
    <source>
        <strain evidence="1">EC-137</strain>
    </source>
</reference>
<dbReference type="EMBL" id="MU274327">
    <property type="protein sequence ID" value="KAI0026636.1"/>
    <property type="molecule type" value="Genomic_DNA"/>
</dbReference>
<feature type="non-terminal residue" evidence="1">
    <location>
        <position position="83"/>
    </location>
</feature>
<name>A0ACB8Q4G2_9AGAM</name>
<feature type="non-terminal residue" evidence="1">
    <location>
        <position position="1"/>
    </location>
</feature>
<organism evidence="1 2">
    <name type="scientific">Vararia minispora EC-137</name>
    <dbReference type="NCBI Taxonomy" id="1314806"/>
    <lineage>
        <taxon>Eukaryota</taxon>
        <taxon>Fungi</taxon>
        <taxon>Dikarya</taxon>
        <taxon>Basidiomycota</taxon>
        <taxon>Agaricomycotina</taxon>
        <taxon>Agaricomycetes</taxon>
        <taxon>Russulales</taxon>
        <taxon>Lachnocladiaceae</taxon>
        <taxon>Vararia</taxon>
    </lineage>
</organism>